<name>M3ULE0_GORML</name>
<dbReference type="STRING" id="410332.SAMN04488550_4004"/>
<evidence type="ECO:0000313" key="4">
    <source>
        <dbReference type="Proteomes" id="UP000035009"/>
    </source>
</evidence>
<reference evidence="3 4" key="1">
    <citation type="submission" date="2013-02" db="EMBL/GenBank/DDBJ databases">
        <title>Whole genome shotgun sequence of Gordonia malaquae NBRC 108250.</title>
        <authorList>
            <person name="Yoshida I."/>
            <person name="Hosoyama A."/>
            <person name="Tsuchikane K."/>
            <person name="Ando Y."/>
            <person name="Baba S."/>
            <person name="Ohji S."/>
            <person name="Hamada M."/>
            <person name="Tamura T."/>
            <person name="Yamazoe A."/>
            <person name="Yamazaki S."/>
            <person name="Fujita N."/>
        </authorList>
    </citation>
    <scope>NUCLEOTIDE SEQUENCE [LARGE SCALE GENOMIC DNA]</scope>
    <source>
        <strain evidence="3 4">NBRC 108250</strain>
    </source>
</reference>
<feature type="compositionally biased region" description="Pro residues" evidence="1">
    <location>
        <begin position="31"/>
        <end position="41"/>
    </location>
</feature>
<evidence type="ECO:0000256" key="2">
    <source>
        <dbReference type="SAM" id="Phobius"/>
    </source>
</evidence>
<feature type="compositionally biased region" description="Low complexity" evidence="1">
    <location>
        <begin position="129"/>
        <end position="144"/>
    </location>
</feature>
<dbReference type="AlphaFoldDB" id="M3ULE0"/>
<proteinExistence type="predicted"/>
<protein>
    <submittedName>
        <fullName evidence="3">Uncharacterized protein</fullName>
    </submittedName>
</protein>
<feature type="compositionally biased region" description="Low complexity" evidence="1">
    <location>
        <begin position="102"/>
        <end position="116"/>
    </location>
</feature>
<evidence type="ECO:0000256" key="1">
    <source>
        <dbReference type="SAM" id="MobiDB-lite"/>
    </source>
</evidence>
<dbReference type="RefSeq" id="WP_008379605.1">
    <property type="nucleotide sequence ID" value="NZ_BAOP01000018.1"/>
</dbReference>
<feature type="compositionally biased region" description="Low complexity" evidence="1">
    <location>
        <begin position="9"/>
        <end position="22"/>
    </location>
</feature>
<dbReference type="EMBL" id="BAOP01000018">
    <property type="protein sequence ID" value="GAC80530.1"/>
    <property type="molecule type" value="Genomic_DNA"/>
</dbReference>
<organism evidence="3 4">
    <name type="scientific">Gordonia malaquae NBRC 108250</name>
    <dbReference type="NCBI Taxonomy" id="1223542"/>
    <lineage>
        <taxon>Bacteria</taxon>
        <taxon>Bacillati</taxon>
        <taxon>Actinomycetota</taxon>
        <taxon>Actinomycetes</taxon>
        <taxon>Mycobacteriales</taxon>
        <taxon>Gordoniaceae</taxon>
        <taxon>Gordonia</taxon>
    </lineage>
</organism>
<gene>
    <name evidence="3" type="ORF">GM1_018_00930</name>
</gene>
<feature type="region of interest" description="Disordered" evidence="1">
    <location>
        <begin position="1"/>
        <end position="44"/>
    </location>
</feature>
<feature type="transmembrane region" description="Helical" evidence="2">
    <location>
        <begin position="53"/>
        <end position="77"/>
    </location>
</feature>
<feature type="region of interest" description="Disordered" evidence="1">
    <location>
        <begin position="100"/>
        <end position="144"/>
    </location>
</feature>
<accession>M3ULE0</accession>
<comment type="caution">
    <text evidence="3">The sequence shown here is derived from an EMBL/GenBank/DDBJ whole genome shotgun (WGS) entry which is preliminary data.</text>
</comment>
<dbReference type="Proteomes" id="UP000035009">
    <property type="component" value="Unassembled WGS sequence"/>
</dbReference>
<evidence type="ECO:0000313" key="3">
    <source>
        <dbReference type="EMBL" id="GAC80530.1"/>
    </source>
</evidence>
<keyword evidence="2" id="KW-0472">Membrane</keyword>
<keyword evidence="2" id="KW-1133">Transmembrane helix</keyword>
<keyword evidence="2" id="KW-0812">Transmembrane</keyword>
<keyword evidence="4" id="KW-1185">Reference proteome</keyword>
<sequence length="144" mass="14991">MSDAQDQTPDSPAAEPDAAAAPTQPIGQPEPAAPAVPPAPSKQPVVVPVQRRFLIAGSVVGALAVVGLSFGAGFLVGDHSGDKFERRHGRIEVMRFGDQSDQQGQFPGLQQFPGQGEVPNFRMRPQEGAPDQTDTPATPSTPSA</sequence>